<evidence type="ECO:0000256" key="1">
    <source>
        <dbReference type="SAM" id="MobiDB-lite"/>
    </source>
</evidence>
<feature type="region of interest" description="Disordered" evidence="1">
    <location>
        <begin position="26"/>
        <end position="50"/>
    </location>
</feature>
<dbReference type="EMBL" id="JABFTP020000005">
    <property type="protein sequence ID" value="KAL3267605.1"/>
    <property type="molecule type" value="Genomic_DNA"/>
</dbReference>
<organism evidence="3 4">
    <name type="scientific">Cryptolaemus montrouzieri</name>
    <dbReference type="NCBI Taxonomy" id="559131"/>
    <lineage>
        <taxon>Eukaryota</taxon>
        <taxon>Metazoa</taxon>
        <taxon>Ecdysozoa</taxon>
        <taxon>Arthropoda</taxon>
        <taxon>Hexapoda</taxon>
        <taxon>Insecta</taxon>
        <taxon>Pterygota</taxon>
        <taxon>Neoptera</taxon>
        <taxon>Endopterygota</taxon>
        <taxon>Coleoptera</taxon>
        <taxon>Polyphaga</taxon>
        <taxon>Cucujiformia</taxon>
        <taxon>Coccinelloidea</taxon>
        <taxon>Coccinellidae</taxon>
        <taxon>Scymninae</taxon>
        <taxon>Scymnini</taxon>
        <taxon>Cryptolaemus</taxon>
    </lineage>
</organism>
<feature type="domain" description="Integrase zinc-binding" evidence="2">
    <location>
        <begin position="100"/>
        <end position="148"/>
    </location>
</feature>
<feature type="non-terminal residue" evidence="3">
    <location>
        <position position="1"/>
    </location>
</feature>
<evidence type="ECO:0000259" key="2">
    <source>
        <dbReference type="Pfam" id="PF17921"/>
    </source>
</evidence>
<evidence type="ECO:0000313" key="3">
    <source>
        <dbReference type="EMBL" id="KAL3267605.1"/>
    </source>
</evidence>
<accession>A0ABD2MMX5</accession>
<sequence>VNVNEIESIISNAPNDIANLQDFNTSENQGIDKDDNKSTEGSLHSNREPDEKLLSISEVPVNYASRRLILYYGTVYKRNFKKPFNKIHTVIQIPKETDIQMQKEIIDNYHQQDHNGISESYNKLKEEFYWPKLGEHITARINQCELCLQ</sequence>
<feature type="non-terminal residue" evidence="3">
    <location>
        <position position="149"/>
    </location>
</feature>
<name>A0ABD2MMX5_9CUCU</name>
<dbReference type="InterPro" id="IPR041588">
    <property type="entry name" value="Integrase_H2C2"/>
</dbReference>
<dbReference type="Pfam" id="PF17921">
    <property type="entry name" value="Integrase_H2C2"/>
    <property type="match status" value="1"/>
</dbReference>
<dbReference type="Proteomes" id="UP001516400">
    <property type="component" value="Unassembled WGS sequence"/>
</dbReference>
<gene>
    <name evidence="3" type="ORF">HHI36_024020</name>
</gene>
<comment type="caution">
    <text evidence="3">The sequence shown here is derived from an EMBL/GenBank/DDBJ whole genome shotgun (WGS) entry which is preliminary data.</text>
</comment>
<dbReference type="AlphaFoldDB" id="A0ABD2MMX5"/>
<proteinExistence type="predicted"/>
<dbReference type="Gene3D" id="1.10.340.70">
    <property type="match status" value="1"/>
</dbReference>
<evidence type="ECO:0000313" key="4">
    <source>
        <dbReference type="Proteomes" id="UP001516400"/>
    </source>
</evidence>
<protein>
    <recommendedName>
        <fullName evidence="2">Integrase zinc-binding domain-containing protein</fullName>
    </recommendedName>
</protein>
<reference evidence="3 4" key="1">
    <citation type="journal article" date="2021" name="BMC Biol.">
        <title>Horizontally acquired antibacterial genes associated with adaptive radiation of ladybird beetles.</title>
        <authorList>
            <person name="Li H.S."/>
            <person name="Tang X.F."/>
            <person name="Huang Y.H."/>
            <person name="Xu Z.Y."/>
            <person name="Chen M.L."/>
            <person name="Du X.Y."/>
            <person name="Qiu B.Y."/>
            <person name="Chen P.T."/>
            <person name="Zhang W."/>
            <person name="Slipinski A."/>
            <person name="Escalona H.E."/>
            <person name="Waterhouse R.M."/>
            <person name="Zwick A."/>
            <person name="Pang H."/>
        </authorList>
    </citation>
    <scope>NUCLEOTIDE SEQUENCE [LARGE SCALE GENOMIC DNA]</scope>
    <source>
        <strain evidence="3">SYSU2018</strain>
    </source>
</reference>
<keyword evidence="4" id="KW-1185">Reference proteome</keyword>